<keyword evidence="2" id="KW-1185">Reference proteome</keyword>
<dbReference type="Proteomes" id="UP000824596">
    <property type="component" value="Unassembled WGS sequence"/>
</dbReference>
<dbReference type="OrthoDB" id="5422709at2759"/>
<organism evidence="1 2">
    <name type="scientific">Hirsutella rhossiliensis</name>
    <dbReference type="NCBI Taxonomy" id="111463"/>
    <lineage>
        <taxon>Eukaryota</taxon>
        <taxon>Fungi</taxon>
        <taxon>Dikarya</taxon>
        <taxon>Ascomycota</taxon>
        <taxon>Pezizomycotina</taxon>
        <taxon>Sordariomycetes</taxon>
        <taxon>Hypocreomycetidae</taxon>
        <taxon>Hypocreales</taxon>
        <taxon>Ophiocordycipitaceae</taxon>
        <taxon>Hirsutella</taxon>
    </lineage>
</organism>
<reference evidence="1" key="1">
    <citation type="submission" date="2021-09" db="EMBL/GenBank/DDBJ databases">
        <title>A high-quality genome of the endoparasitic fungus Hirsutella rhossiliensis with a comparison of Hirsutella genomes reveals transposable elements contributing to genome size variation.</title>
        <authorList>
            <person name="Lin R."/>
            <person name="Jiao Y."/>
            <person name="Sun X."/>
            <person name="Ling J."/>
            <person name="Xie B."/>
            <person name="Cheng X."/>
        </authorList>
    </citation>
    <scope>NUCLEOTIDE SEQUENCE</scope>
    <source>
        <strain evidence="1">HR02</strain>
    </source>
</reference>
<dbReference type="AlphaFoldDB" id="A0A9P8MQ10"/>
<evidence type="ECO:0000313" key="1">
    <source>
        <dbReference type="EMBL" id="KAH0959130.1"/>
    </source>
</evidence>
<evidence type="ECO:0000313" key="2">
    <source>
        <dbReference type="Proteomes" id="UP000824596"/>
    </source>
</evidence>
<accession>A0A9P8MQ10</accession>
<comment type="caution">
    <text evidence="1">The sequence shown here is derived from an EMBL/GenBank/DDBJ whole genome shotgun (WGS) entry which is preliminary data.</text>
</comment>
<dbReference type="RefSeq" id="XP_044716643.1">
    <property type="nucleotide sequence ID" value="XM_044868062.1"/>
</dbReference>
<proteinExistence type="predicted"/>
<dbReference type="GeneID" id="68358720"/>
<evidence type="ECO:0008006" key="3">
    <source>
        <dbReference type="Google" id="ProtNLM"/>
    </source>
</evidence>
<protein>
    <recommendedName>
        <fullName evidence="3">DDE-1 domain-containing protein</fullName>
    </recommendedName>
</protein>
<gene>
    <name evidence="1" type="ORF">HRG_09591</name>
</gene>
<dbReference type="EMBL" id="JAIZPD010000013">
    <property type="protein sequence ID" value="KAH0959130.1"/>
    <property type="molecule type" value="Genomic_DNA"/>
</dbReference>
<name>A0A9P8MQ10_9HYPO</name>
<sequence length="602" mass="68333">MAAQGVNFPRSHLTFHQSSKLETKARISAVYGFTNKLLRNDREEQTEELIEVQSRGSGWTSWQAWGFEVIDGQRYHVRRAVLQKETEFQALADEPLAVIHKTNEGLVKKYIRLLRANLALPSGERRRPTALTDAEEKSLLSYARLVEGGTFALTEACLINKANFIRHHRRQGLTSQEARIQEITRAGAELEVDELEAWFHEYQAVIKELRITPENLWNFDETPLQLGWMKGSLKLVSLRMKRSRRPVFFQPGNKESLTSVDAISAAGKAIPSFLILSAKSLLEEYTMATISDDVVVTYTTTGYNNSQRAFQWLQHFNRYSFARIYTASARPYPARGAEPRPYAESEALTMAPLRYSNYEKAAARQQEDQEASAKRALKDSETQFRHLRAMDAAQTASQPRLRGGAAVAAKAVEEAKYRTYIQQLVTPEEAVAREALQERWTTATEGYRYFLWATHPKGDLTALPDIVAWSQAQEEARAQAAANVADEDSDIDHDYISMLLSSEPDLAPNSDDDEDDIQIITTQRQRPRIARPPLSQLPLEQLPPRQPVQLNEEDEAAIQAELKEERVIVGVYSDEDNEEEDEPEVVIYGRRIAVPKTRVRQA</sequence>